<keyword evidence="4 10" id="KW-0808">Transferase</keyword>
<feature type="transmembrane region" description="Helical" evidence="8">
    <location>
        <begin position="179"/>
        <end position="199"/>
    </location>
</feature>
<feature type="transmembrane region" description="Helical" evidence="8">
    <location>
        <begin position="346"/>
        <end position="366"/>
    </location>
</feature>
<evidence type="ECO:0000256" key="1">
    <source>
        <dbReference type="ARBA" id="ARBA00004651"/>
    </source>
</evidence>
<gene>
    <name evidence="10" type="ORF">Enr17x_03250</name>
</gene>
<dbReference type="Pfam" id="PF13231">
    <property type="entry name" value="PMT_2"/>
    <property type="match status" value="1"/>
</dbReference>
<keyword evidence="5 8" id="KW-0812">Transmembrane</keyword>
<reference evidence="10 11" key="1">
    <citation type="submission" date="2019-03" db="EMBL/GenBank/DDBJ databases">
        <title>Deep-cultivation of Planctomycetes and their phenomic and genomic characterization uncovers novel biology.</title>
        <authorList>
            <person name="Wiegand S."/>
            <person name="Jogler M."/>
            <person name="Boedeker C."/>
            <person name="Pinto D."/>
            <person name="Vollmers J."/>
            <person name="Rivas-Marin E."/>
            <person name="Kohn T."/>
            <person name="Peeters S.H."/>
            <person name="Heuer A."/>
            <person name="Rast P."/>
            <person name="Oberbeckmann S."/>
            <person name="Bunk B."/>
            <person name="Jeske O."/>
            <person name="Meyerdierks A."/>
            <person name="Storesund J.E."/>
            <person name="Kallscheuer N."/>
            <person name="Luecker S."/>
            <person name="Lage O.M."/>
            <person name="Pohl T."/>
            <person name="Merkel B.J."/>
            <person name="Hornburger P."/>
            <person name="Mueller R.-W."/>
            <person name="Bruemmer F."/>
            <person name="Labrenz M."/>
            <person name="Spormann A.M."/>
            <person name="Op den Camp H."/>
            <person name="Overmann J."/>
            <person name="Amann R."/>
            <person name="Jetten M.S.M."/>
            <person name="Mascher T."/>
            <person name="Medema M.H."/>
            <person name="Devos D.P."/>
            <person name="Kaster A.-K."/>
            <person name="Ovreas L."/>
            <person name="Rohde M."/>
            <person name="Galperin M.Y."/>
            <person name="Jogler C."/>
        </authorList>
    </citation>
    <scope>NUCLEOTIDE SEQUENCE [LARGE SCALE GENOMIC DNA]</scope>
    <source>
        <strain evidence="10 11">Enr17</strain>
    </source>
</reference>
<evidence type="ECO:0000259" key="9">
    <source>
        <dbReference type="Pfam" id="PF13231"/>
    </source>
</evidence>
<protein>
    <submittedName>
        <fullName evidence="10">Dolichyl-phosphate-mannose-protein mannosyltransferase</fullName>
    </submittedName>
</protein>
<dbReference type="PANTHER" id="PTHR33908">
    <property type="entry name" value="MANNOSYLTRANSFERASE YKCB-RELATED"/>
    <property type="match status" value="1"/>
</dbReference>
<feature type="transmembrane region" description="Helical" evidence="8">
    <location>
        <begin position="404"/>
        <end position="427"/>
    </location>
</feature>
<dbReference type="PANTHER" id="PTHR33908:SF11">
    <property type="entry name" value="MEMBRANE PROTEIN"/>
    <property type="match status" value="1"/>
</dbReference>
<keyword evidence="11" id="KW-1185">Reference proteome</keyword>
<comment type="subcellular location">
    <subcellularLocation>
        <location evidence="1">Cell membrane</location>
        <topology evidence="1">Multi-pass membrane protein</topology>
    </subcellularLocation>
</comment>
<feature type="transmembrane region" description="Helical" evidence="8">
    <location>
        <begin position="132"/>
        <end position="150"/>
    </location>
</feature>
<organism evidence="10 11">
    <name type="scientific">Gimesia fumaroli</name>
    <dbReference type="NCBI Taxonomy" id="2527976"/>
    <lineage>
        <taxon>Bacteria</taxon>
        <taxon>Pseudomonadati</taxon>
        <taxon>Planctomycetota</taxon>
        <taxon>Planctomycetia</taxon>
        <taxon>Planctomycetales</taxon>
        <taxon>Planctomycetaceae</taxon>
        <taxon>Gimesia</taxon>
    </lineage>
</organism>
<feature type="transmembrane region" description="Helical" evidence="8">
    <location>
        <begin position="219"/>
        <end position="240"/>
    </location>
</feature>
<keyword evidence="6 8" id="KW-1133">Transmembrane helix</keyword>
<accession>A0A518I5D2</accession>
<feature type="domain" description="Glycosyltransferase RgtA/B/C/D-like" evidence="9">
    <location>
        <begin position="131"/>
        <end position="263"/>
    </location>
</feature>
<dbReference type="Proteomes" id="UP000318313">
    <property type="component" value="Chromosome"/>
</dbReference>
<dbReference type="InterPro" id="IPR050297">
    <property type="entry name" value="LipidA_mod_glycosyltrf_83"/>
</dbReference>
<dbReference type="GO" id="GO:0009103">
    <property type="term" value="P:lipopolysaccharide biosynthetic process"/>
    <property type="evidence" value="ECO:0007669"/>
    <property type="project" value="UniProtKB-ARBA"/>
</dbReference>
<keyword evidence="3 10" id="KW-0328">Glycosyltransferase</keyword>
<feature type="transmembrane region" description="Helical" evidence="8">
    <location>
        <begin position="247"/>
        <end position="270"/>
    </location>
</feature>
<dbReference type="InterPro" id="IPR038731">
    <property type="entry name" value="RgtA/B/C-like"/>
</dbReference>
<evidence type="ECO:0000256" key="7">
    <source>
        <dbReference type="ARBA" id="ARBA00023136"/>
    </source>
</evidence>
<keyword evidence="7 8" id="KW-0472">Membrane</keyword>
<feature type="transmembrane region" description="Helical" evidence="8">
    <location>
        <begin position="372"/>
        <end position="392"/>
    </location>
</feature>
<evidence type="ECO:0000256" key="2">
    <source>
        <dbReference type="ARBA" id="ARBA00022475"/>
    </source>
</evidence>
<proteinExistence type="predicted"/>
<dbReference type="OrthoDB" id="244175at2"/>
<dbReference type="GO" id="GO:0016763">
    <property type="term" value="F:pentosyltransferase activity"/>
    <property type="evidence" value="ECO:0007669"/>
    <property type="project" value="TreeGrafter"/>
</dbReference>
<evidence type="ECO:0000256" key="5">
    <source>
        <dbReference type="ARBA" id="ARBA00022692"/>
    </source>
</evidence>
<dbReference type="GO" id="GO:0005886">
    <property type="term" value="C:plasma membrane"/>
    <property type="evidence" value="ECO:0007669"/>
    <property type="project" value="UniProtKB-SubCell"/>
</dbReference>
<keyword evidence="2" id="KW-1003">Cell membrane</keyword>
<feature type="transmembrane region" description="Helical" evidence="8">
    <location>
        <begin position="21"/>
        <end position="40"/>
    </location>
</feature>
<evidence type="ECO:0000256" key="8">
    <source>
        <dbReference type="SAM" id="Phobius"/>
    </source>
</evidence>
<evidence type="ECO:0000256" key="6">
    <source>
        <dbReference type="ARBA" id="ARBA00022989"/>
    </source>
</evidence>
<sequence length="556" mass="61512">MTGMTQLKPPSESENKQRPAAALWYLMLACLAFVLVAAQLDCAQDLSLTGPGPGMTVDEPFNVGQGVFLVRAIQVYGLGVIAPESLREIFEHPNYLPDHPPLGRLLIGIAHETIAAFAGNDARPFVVTYGRYASAFCFACLVLVVGWFTARRSGHTAALITVASLIAMPRLFGHAHLAALETATTLFYVSTVLAVVYFWDTESPPTPKRACLTGLILGLALLTKIQAVLIPIPVIIWSLWKWRQKAILPLICWGGIGVLIFFVGWPWLWFDPVGHLSEYLGRTTERAALYVEYFGSKYADHDLPWHYPWVMLLTTIPVGLLVLGCVGATKIVRALKGSPKRPSGEILLLLSFLWPLFLFSLPGITVYDGVRLFLMVFPLAAILIGQGGALAFDWLRQRVPSKPATIVAVLLLLSQAYATLAYVPYWLSSYSLLIGGLQGANAAGMELTYWGDSITADMLQQVVQDVPENSVVQLAPILHPAYLQMLQETPEVKRKGIRLIPFESEKPVSEYVLYFQRNPYLPEILKPQQMEVGQVIREVNHQGVALARLIRLNKVR</sequence>
<dbReference type="EMBL" id="CP037452">
    <property type="protein sequence ID" value="QDV48314.1"/>
    <property type="molecule type" value="Genomic_DNA"/>
</dbReference>
<feature type="transmembrane region" description="Helical" evidence="8">
    <location>
        <begin position="306"/>
        <end position="326"/>
    </location>
</feature>
<name>A0A518I5D2_9PLAN</name>
<evidence type="ECO:0000313" key="10">
    <source>
        <dbReference type="EMBL" id="QDV48314.1"/>
    </source>
</evidence>
<dbReference type="KEGG" id="gfm:Enr17x_03250"/>
<dbReference type="AlphaFoldDB" id="A0A518I5D2"/>
<evidence type="ECO:0000256" key="4">
    <source>
        <dbReference type="ARBA" id="ARBA00022679"/>
    </source>
</evidence>
<evidence type="ECO:0000313" key="11">
    <source>
        <dbReference type="Proteomes" id="UP000318313"/>
    </source>
</evidence>
<evidence type="ECO:0000256" key="3">
    <source>
        <dbReference type="ARBA" id="ARBA00022676"/>
    </source>
</evidence>